<dbReference type="PANTHER" id="PTHR16110">
    <property type="entry name" value="TBC1 DOMAIN FAMILY MEMBER 19"/>
    <property type="match status" value="1"/>
</dbReference>
<protein>
    <recommendedName>
        <fullName evidence="3">Rab-GAP TBC domain-containing protein</fullName>
    </recommendedName>
</protein>
<organism evidence="1 2">
    <name type="scientific">Bambusicola thoracicus</name>
    <name type="common">Chinese bamboo-partridge</name>
    <name type="synonym">Perdix thoracica</name>
    <dbReference type="NCBI Taxonomy" id="9083"/>
    <lineage>
        <taxon>Eukaryota</taxon>
        <taxon>Metazoa</taxon>
        <taxon>Chordata</taxon>
        <taxon>Craniata</taxon>
        <taxon>Vertebrata</taxon>
        <taxon>Euteleostomi</taxon>
        <taxon>Archelosauria</taxon>
        <taxon>Archosauria</taxon>
        <taxon>Dinosauria</taxon>
        <taxon>Saurischia</taxon>
        <taxon>Theropoda</taxon>
        <taxon>Coelurosauria</taxon>
        <taxon>Aves</taxon>
        <taxon>Neognathae</taxon>
        <taxon>Galloanserae</taxon>
        <taxon>Galliformes</taxon>
        <taxon>Phasianidae</taxon>
        <taxon>Perdicinae</taxon>
        <taxon>Bambusicola</taxon>
    </lineage>
</organism>
<evidence type="ECO:0000313" key="2">
    <source>
        <dbReference type="Proteomes" id="UP000237246"/>
    </source>
</evidence>
<evidence type="ECO:0008006" key="3">
    <source>
        <dbReference type="Google" id="ProtNLM"/>
    </source>
</evidence>
<name>A0A2P4STI7_BAMTH</name>
<gene>
    <name evidence="1" type="ORF">CIB84_008822</name>
</gene>
<dbReference type="PANTHER" id="PTHR16110:SF1">
    <property type="entry name" value="TBC1 DOMAIN FAMILY MEMBER 19"/>
    <property type="match status" value="1"/>
</dbReference>
<dbReference type="AlphaFoldDB" id="A0A2P4STI7"/>
<evidence type="ECO:0000313" key="1">
    <source>
        <dbReference type="EMBL" id="POI27428.1"/>
    </source>
</evidence>
<feature type="non-terminal residue" evidence="1">
    <location>
        <position position="1"/>
    </location>
</feature>
<accession>A0A2P4STI7</accession>
<sequence length="69" mass="8195">LCHCVCYLRLFYKLICLNSFITFEKLGLSRKLRISFKWMVRAFSGYLATDQLLLLWDRILGYNSLEILA</sequence>
<feature type="non-terminal residue" evidence="1">
    <location>
        <position position="69"/>
    </location>
</feature>
<dbReference type="InterPro" id="IPR042507">
    <property type="entry name" value="TBC1D19"/>
</dbReference>
<comment type="caution">
    <text evidence="1">The sequence shown here is derived from an EMBL/GenBank/DDBJ whole genome shotgun (WGS) entry which is preliminary data.</text>
</comment>
<proteinExistence type="predicted"/>
<dbReference type="OrthoDB" id="10249775at2759"/>
<dbReference type="SUPFAM" id="SSF47923">
    <property type="entry name" value="Ypt/Rab-GAP domain of gyp1p"/>
    <property type="match status" value="1"/>
</dbReference>
<reference evidence="1 2" key="1">
    <citation type="submission" date="2018-01" db="EMBL/GenBank/DDBJ databases">
        <title>Comparison of the Chinese Bamboo Partridge and Red Junglefowl genome sequences highlights the importance of demography in genome evolution.</title>
        <authorList>
            <person name="Tiley G.P."/>
            <person name="Kimball R.T."/>
            <person name="Braun E.L."/>
            <person name="Burleigh J.G."/>
        </authorList>
    </citation>
    <scope>NUCLEOTIDE SEQUENCE [LARGE SCALE GENOMIC DNA]</scope>
    <source>
        <strain evidence="1">RTK389</strain>
        <tissue evidence="1">Blood</tissue>
    </source>
</reference>
<dbReference type="EMBL" id="PPHD01023808">
    <property type="protein sequence ID" value="POI27428.1"/>
    <property type="molecule type" value="Genomic_DNA"/>
</dbReference>
<keyword evidence="2" id="KW-1185">Reference proteome</keyword>
<dbReference type="InterPro" id="IPR035969">
    <property type="entry name" value="Rab-GAP_TBC_sf"/>
</dbReference>
<dbReference type="Proteomes" id="UP000237246">
    <property type="component" value="Unassembled WGS sequence"/>
</dbReference>